<sequence>MDPLQVCTPAPSCLFFLPVSIGSGGTPQTHVATSIFIASAVPPEKMKDATYGNLECKVRPEKADPNRVRLAVGGDCILLVIDVSTPTVEMLVSKILFNSVVSTKGAKFMTMDIKNFYLMTPLNRPEYLKLKLSQIPDEIIEEYQLRDKATPDGSIYVEINKGIKLVRGLRKHETRPIVPIVFVLTVDDFGAKYLQKLDAEHLHKVLQKNYQVTVDWAGERYCGIDLECDYAKRQGPTFSIPG</sequence>
<evidence type="ECO:0000313" key="2">
    <source>
        <dbReference type="Proteomes" id="UP000266841"/>
    </source>
</evidence>
<comment type="caution">
    <text evidence="1">The sequence shown here is derived from an EMBL/GenBank/DDBJ whole genome shotgun (WGS) entry which is preliminary data.</text>
</comment>
<keyword evidence="2" id="KW-1185">Reference proteome</keyword>
<name>K0RM28_THAOC</name>
<evidence type="ECO:0000313" key="1">
    <source>
        <dbReference type="EMBL" id="EJK53349.1"/>
    </source>
</evidence>
<reference evidence="1 2" key="1">
    <citation type="journal article" date="2012" name="Genome Biol.">
        <title>Genome and low-iron response of an oceanic diatom adapted to chronic iron limitation.</title>
        <authorList>
            <person name="Lommer M."/>
            <person name="Specht M."/>
            <person name="Roy A.S."/>
            <person name="Kraemer L."/>
            <person name="Andreson R."/>
            <person name="Gutowska M.A."/>
            <person name="Wolf J."/>
            <person name="Bergner S.V."/>
            <person name="Schilhabel M.B."/>
            <person name="Klostermeier U.C."/>
            <person name="Beiko R.G."/>
            <person name="Rosenstiel P."/>
            <person name="Hippler M."/>
            <person name="Laroche J."/>
        </authorList>
    </citation>
    <scope>NUCLEOTIDE SEQUENCE [LARGE SCALE GENOMIC DNA]</scope>
    <source>
        <strain evidence="1 2">CCMP1005</strain>
    </source>
</reference>
<gene>
    <name evidence="1" type="ORF">THAOC_27234</name>
</gene>
<dbReference type="Proteomes" id="UP000266841">
    <property type="component" value="Unassembled WGS sequence"/>
</dbReference>
<protein>
    <submittedName>
        <fullName evidence="1">Uncharacterized protein</fullName>
    </submittedName>
</protein>
<dbReference type="AlphaFoldDB" id="K0RM28"/>
<organism evidence="1 2">
    <name type="scientific">Thalassiosira oceanica</name>
    <name type="common">Marine diatom</name>
    <dbReference type="NCBI Taxonomy" id="159749"/>
    <lineage>
        <taxon>Eukaryota</taxon>
        <taxon>Sar</taxon>
        <taxon>Stramenopiles</taxon>
        <taxon>Ochrophyta</taxon>
        <taxon>Bacillariophyta</taxon>
        <taxon>Coscinodiscophyceae</taxon>
        <taxon>Thalassiosirophycidae</taxon>
        <taxon>Thalassiosirales</taxon>
        <taxon>Thalassiosiraceae</taxon>
        <taxon>Thalassiosira</taxon>
    </lineage>
</organism>
<feature type="non-terminal residue" evidence="1">
    <location>
        <position position="242"/>
    </location>
</feature>
<dbReference type="EMBL" id="AGNL01037958">
    <property type="protein sequence ID" value="EJK53349.1"/>
    <property type="molecule type" value="Genomic_DNA"/>
</dbReference>
<proteinExistence type="predicted"/>
<accession>K0RM28</accession>